<evidence type="ECO:0000256" key="1">
    <source>
        <dbReference type="SAM" id="MobiDB-lite"/>
    </source>
</evidence>
<feature type="compositionally biased region" description="Basic and acidic residues" evidence="1">
    <location>
        <begin position="438"/>
        <end position="450"/>
    </location>
</feature>
<dbReference type="EMBL" id="AVPT01000063">
    <property type="protein sequence ID" value="KGM52610.1"/>
    <property type="molecule type" value="Genomic_DNA"/>
</dbReference>
<organism evidence="3 4">
    <name type="scientific">Lysobacter arseniciresistens ZS79</name>
    <dbReference type="NCBI Taxonomy" id="913325"/>
    <lineage>
        <taxon>Bacteria</taxon>
        <taxon>Pseudomonadati</taxon>
        <taxon>Pseudomonadota</taxon>
        <taxon>Gammaproteobacteria</taxon>
        <taxon>Lysobacterales</taxon>
        <taxon>Lysobacteraceae</taxon>
        <taxon>Novilysobacter</taxon>
    </lineage>
</organism>
<dbReference type="InterPro" id="IPR009628">
    <property type="entry name" value="Phage_tape_measure_N"/>
</dbReference>
<protein>
    <recommendedName>
        <fullName evidence="2">Bacteriophage tail tape measure N-terminal domain-containing protein</fullName>
    </recommendedName>
</protein>
<dbReference type="RefSeq" id="WP_052101586.1">
    <property type="nucleotide sequence ID" value="NZ_AVPT01000063.1"/>
</dbReference>
<reference evidence="3 4" key="1">
    <citation type="journal article" date="2015" name="Stand. Genomic Sci.">
        <title>Genomic information of the arsenic-resistant bacterium Lysobacter arseniciresistens type strain ZS79(T) and comparison of Lysobacter draft genomes.</title>
        <authorList>
            <person name="Liu L."/>
            <person name="Zhang S."/>
            <person name="Luo M."/>
            <person name="Wang G."/>
        </authorList>
    </citation>
    <scope>NUCLEOTIDE SEQUENCE [LARGE SCALE GENOMIC DNA]</scope>
    <source>
        <strain evidence="3 4">ZS79</strain>
    </source>
</reference>
<feature type="domain" description="Bacteriophage tail tape measure N-terminal" evidence="2">
    <location>
        <begin position="103"/>
        <end position="307"/>
    </location>
</feature>
<feature type="region of interest" description="Disordered" evidence="1">
    <location>
        <begin position="428"/>
        <end position="450"/>
    </location>
</feature>
<dbReference type="eggNOG" id="COG1196">
    <property type="taxonomic scope" value="Bacteria"/>
</dbReference>
<keyword evidence="4" id="KW-1185">Reference proteome</keyword>
<gene>
    <name evidence="3" type="ORF">N799_13430</name>
</gene>
<feature type="compositionally biased region" description="Polar residues" evidence="1">
    <location>
        <begin position="428"/>
        <end position="437"/>
    </location>
</feature>
<dbReference type="Pfam" id="PF06791">
    <property type="entry name" value="TMP_2"/>
    <property type="match status" value="1"/>
</dbReference>
<dbReference type="eggNOG" id="COG1511">
    <property type="taxonomic scope" value="Bacteria"/>
</dbReference>
<dbReference type="OrthoDB" id="6058417at2"/>
<evidence type="ECO:0000313" key="4">
    <source>
        <dbReference type="Proteomes" id="UP000029989"/>
    </source>
</evidence>
<name>A0A0A0EQV8_9GAMM</name>
<dbReference type="STRING" id="913325.N799_13430"/>
<dbReference type="Proteomes" id="UP000029989">
    <property type="component" value="Unassembled WGS sequence"/>
</dbReference>
<sequence length="668" mass="71233">MTENIGTASISLSVDTTDMQVALDRAKRSMSGMSAAAQAEYEKLTKTERRRVDALKRQADMLGLNRQQVLAYNVATRTSGSVQQELLARINQTNTGLATGGKQLDRYGVSAKQTAAAMRGVPAQLTDIFTSLASGQNPMTVALQQGGQLKDMFGGIAPAARALGASIAGMVSPLTITAASVGGLAVALHSAEQRMVEFQKALTATGHYAGLTAEQLAELADEMDELEGVTAGSASEALAKVAATGRFTGEQLLAVAQAAEQMRIATGASLDETIGKFREIGKDPVEALRKLNEAEHFLTGEQIERIRVLQEEGREQDAVTEAVRLYANVIDDRSGEIVENLGLVEGAWHWIKEATGEVIDEFVTGMGRADREAKKYLNTLNGFFDRLRRIGGSGPGFAYSLQNLFNPPPGSAPSAVAAPVPLADFSEVSSDAETTAGQRERRTSNRAQLTEEQRAAERLASAYESLNGQLHRQIELYGDTGQAARVAYEIQHGSLQGLSEDLQSVLMEQAQWADWQKEMGEVFDVIEQTSGQHFRAMAEEAGKSYGQMSEFAKQAAGNMQDTLADFLFDPFKDGIDGMVEGFANALRRMAAEAAASAIFKGIGEYAGAQGGGGFWGMIADMFTGGGSVKGYAKGGVFDNLQPVSAFEGSAIGSPVVMKMDRTTLGVMV</sequence>
<proteinExistence type="predicted"/>
<evidence type="ECO:0000259" key="2">
    <source>
        <dbReference type="Pfam" id="PF06791"/>
    </source>
</evidence>
<dbReference type="AlphaFoldDB" id="A0A0A0EQV8"/>
<evidence type="ECO:0000313" key="3">
    <source>
        <dbReference type="EMBL" id="KGM52610.1"/>
    </source>
</evidence>
<comment type="caution">
    <text evidence="3">The sequence shown here is derived from an EMBL/GenBank/DDBJ whole genome shotgun (WGS) entry which is preliminary data.</text>
</comment>
<accession>A0A0A0EQV8</accession>